<protein>
    <submittedName>
        <fullName evidence="1">Uncharacterized protein</fullName>
    </submittedName>
</protein>
<dbReference type="EMBL" id="JANJQO010000022">
    <property type="protein sequence ID" value="KAJ2983637.1"/>
    <property type="molecule type" value="Genomic_DNA"/>
</dbReference>
<evidence type="ECO:0000313" key="2">
    <source>
        <dbReference type="Proteomes" id="UP001143910"/>
    </source>
</evidence>
<proteinExistence type="predicted"/>
<accession>A0ACC1NWD8</accession>
<reference evidence="1" key="1">
    <citation type="submission" date="2022-08" db="EMBL/GenBank/DDBJ databases">
        <title>Genome Sequence of Lecanicillium fungicola.</title>
        <authorList>
            <person name="Buettner E."/>
        </authorList>
    </citation>
    <scope>NUCLEOTIDE SEQUENCE</scope>
    <source>
        <strain evidence="1">Babe33</strain>
    </source>
</reference>
<comment type="caution">
    <text evidence="1">The sequence shown here is derived from an EMBL/GenBank/DDBJ whole genome shotgun (WGS) entry which is preliminary data.</text>
</comment>
<keyword evidence="2" id="KW-1185">Reference proteome</keyword>
<organism evidence="1 2">
    <name type="scientific">Zarea fungicola</name>
    <dbReference type="NCBI Taxonomy" id="93591"/>
    <lineage>
        <taxon>Eukaryota</taxon>
        <taxon>Fungi</taxon>
        <taxon>Dikarya</taxon>
        <taxon>Ascomycota</taxon>
        <taxon>Pezizomycotina</taxon>
        <taxon>Sordariomycetes</taxon>
        <taxon>Hypocreomycetidae</taxon>
        <taxon>Hypocreales</taxon>
        <taxon>Cordycipitaceae</taxon>
        <taxon>Zarea</taxon>
    </lineage>
</organism>
<evidence type="ECO:0000313" key="1">
    <source>
        <dbReference type="EMBL" id="KAJ2983637.1"/>
    </source>
</evidence>
<gene>
    <name evidence="1" type="ORF">NQ176_g563</name>
</gene>
<dbReference type="Proteomes" id="UP001143910">
    <property type="component" value="Unassembled WGS sequence"/>
</dbReference>
<name>A0ACC1NWD8_9HYPO</name>
<sequence length="1375" mass="153637">MLTSPTKIAVFRDGQYTDVDLLQRRRRMLHDSPSHAIPIRRYDDYTIAWFTALFIELAAAKAILDELHDNLPRRSNDNNIYTLGNIKQHNVVIVSLPIEKYGLINAAAVMTDLTRTFPSIRAGFVVGIGAGAPTEADVRLGDVVVGTRVMQSDLGKVVGEGEFQRTATPRYPSQLLGAAVTDLRSRDYLQQIQIESILNKTLQKYPQFSRPLTEDRLFQPGYEHVGLIGDCSACDLSKSVQRTLRPADDVKIHHGAIASGNQVIKNGKFRDKLAQELKVKCFEMETSGIMDVLACLPIRGICDYADSHKNKEWQPYAAVTAAACARELIEVLPVSEAQPRATSDPPDQNASRDRHQRFLDALRFDSIDVRMADVKAQHSKTCEWFLDHPSYKSWLDPGQFKDHYGFLWIRGKPGAGKSTILKFAYLETKKHDRSGQVMTTSFFFNARGQYLDKSILGMYRSLLLKLLETYTDLQAILDDRELLPRGIKDCPSVQILKNLLRKAFYSLGTRSFTCFIDALDECDEQQIMDMVQYFEELAEHCTEEGILVRICFSSRHYPYIDIRFGKRLTLEKQLGHDKDLERYVKSRLRITDSSLLEDLKAEILEKASGVFLWVVLVVQILNDAYRRALPVEIRTHLSKLPNDLSALFKNILQRDGENKETLLLSLTWILFAKRPLRPEEFFHALSSGLSLNERDSSKIRFPDARSLSSSHFKRNVINSSKGLAEVTRSRPESVQFIHESVKDFLVKDNGLRELWPELEFDFERPSHDILKQCCYSYMNHHSTRQALERLPEDEFKAQTEIGQRFPFLAYAIRNVCFHADAAAPAIPQEQFLSSFPFPYWSKLLNFFAKSHDRHSDNASLLYILSKDGLSELIRIVVRRDRQIHIFGETYGYPFFAALASGKKDAVAALLDCPSTFSERLELDDRTSYDWQEYEMFTPLSWAAGSGRAGIAELLLKMNAPINDMDEGGLTALFRSSESGHEAVVKLLLQHGADPNAANMGPSPLSIAVRRKSWAVAELLTKNGADTNVYDETGETPLLRAATGGHAAVVMRLLRHGADPNRCSHFGWSPLLKSSMNGHEAVARLLLESGAEIDAADKSGRSPLWWASCSRHEATAMLLLEKGADFNGGDDSPWPPIVAASGTGLLRVVKRLLENGADPNACDPDECWALLKAAENGFTAAVELLLQNGADVNKCDINGRGPLLRASEKGFTAVVELLLQNGADPNRCDKDGHGPLLQASEHGFTAVVKALLETGADSSVKDLLLRAGKNGHDAVIRLLLTKGHLNIDSSNGQAILADAAFYGHKAVVRLMLDSGKVDVNTSYKGYTPLQWAIFSRHETIVQLLLAAGADPDAKGENALKHGTRQDYLKRLLRGNN</sequence>